<dbReference type="AlphaFoldDB" id="A0A168VV84"/>
<comment type="subcellular location">
    <subcellularLocation>
        <location evidence="1">Cell membrane</location>
    </subcellularLocation>
</comment>
<keyword evidence="2" id="KW-1003">Cell membrane</keyword>
<dbReference type="RefSeq" id="WP_066392399.1">
    <property type="nucleotide sequence ID" value="NZ_CP015378.1"/>
</dbReference>
<dbReference type="KEGG" id="fpn:ABE65_006000"/>
<protein>
    <recommendedName>
        <fullName evidence="12">Methyl-accepting chemotaxis protein</fullName>
    </recommendedName>
</protein>
<evidence type="ECO:0000313" key="10">
    <source>
        <dbReference type="EMBL" id="ANC76379.1"/>
    </source>
</evidence>
<feature type="domain" description="Methyl-accepting transducer" evidence="8">
    <location>
        <begin position="287"/>
        <end position="523"/>
    </location>
</feature>
<feature type="transmembrane region" description="Helical" evidence="7">
    <location>
        <begin position="196"/>
        <end position="218"/>
    </location>
</feature>
<dbReference type="SUPFAM" id="SSF58104">
    <property type="entry name" value="Methyl-accepting chemotaxis protein (MCP) signaling domain"/>
    <property type="match status" value="1"/>
</dbReference>
<evidence type="ECO:0000259" key="8">
    <source>
        <dbReference type="PROSITE" id="PS50111"/>
    </source>
</evidence>
<dbReference type="Pfam" id="PF00015">
    <property type="entry name" value="MCPsignal"/>
    <property type="match status" value="1"/>
</dbReference>
<dbReference type="PANTHER" id="PTHR32089">
    <property type="entry name" value="METHYL-ACCEPTING CHEMOTAXIS PROTEIN MCPB"/>
    <property type="match status" value="1"/>
</dbReference>
<dbReference type="SMART" id="SM00304">
    <property type="entry name" value="HAMP"/>
    <property type="match status" value="1"/>
</dbReference>
<dbReference type="PROSITE" id="PS50111">
    <property type="entry name" value="CHEMOTAXIS_TRANSDUC_2"/>
    <property type="match status" value="1"/>
</dbReference>
<evidence type="ECO:0000313" key="11">
    <source>
        <dbReference type="Proteomes" id="UP000076623"/>
    </source>
</evidence>
<dbReference type="Pfam" id="PF00672">
    <property type="entry name" value="HAMP"/>
    <property type="match status" value="1"/>
</dbReference>
<name>A0A168VV84_9BACL</name>
<evidence type="ECO:0008006" key="12">
    <source>
        <dbReference type="Google" id="ProtNLM"/>
    </source>
</evidence>
<dbReference type="GO" id="GO:0005886">
    <property type="term" value="C:plasma membrane"/>
    <property type="evidence" value="ECO:0007669"/>
    <property type="project" value="UniProtKB-SubCell"/>
</dbReference>
<dbReference type="Gene3D" id="1.10.287.950">
    <property type="entry name" value="Methyl-accepting chemotaxis protein"/>
    <property type="match status" value="1"/>
</dbReference>
<accession>A0A168VV84</accession>
<evidence type="ECO:0000256" key="3">
    <source>
        <dbReference type="ARBA" id="ARBA00023136"/>
    </source>
</evidence>
<dbReference type="InterPro" id="IPR004089">
    <property type="entry name" value="MCPsignal_dom"/>
</dbReference>
<dbReference type="PANTHER" id="PTHR32089:SF112">
    <property type="entry name" value="LYSOZYME-LIKE PROTEIN-RELATED"/>
    <property type="match status" value="1"/>
</dbReference>
<evidence type="ECO:0000256" key="5">
    <source>
        <dbReference type="ARBA" id="ARBA00029447"/>
    </source>
</evidence>
<dbReference type="STRING" id="1221500.ABE65_006000"/>
<dbReference type="SMART" id="SM00283">
    <property type="entry name" value="MA"/>
    <property type="match status" value="1"/>
</dbReference>
<evidence type="ECO:0000256" key="2">
    <source>
        <dbReference type="ARBA" id="ARBA00022475"/>
    </source>
</evidence>
<keyword evidence="4 6" id="KW-0807">Transducer</keyword>
<keyword evidence="3 7" id="KW-0472">Membrane</keyword>
<dbReference type="EMBL" id="CP015378">
    <property type="protein sequence ID" value="ANC76379.1"/>
    <property type="molecule type" value="Genomic_DNA"/>
</dbReference>
<feature type="domain" description="HAMP" evidence="9">
    <location>
        <begin position="216"/>
        <end position="268"/>
    </location>
</feature>
<gene>
    <name evidence="10" type="ORF">ABE65_006000</name>
</gene>
<dbReference type="InterPro" id="IPR003660">
    <property type="entry name" value="HAMP_dom"/>
</dbReference>
<keyword evidence="7" id="KW-1133">Transmembrane helix</keyword>
<keyword evidence="11" id="KW-1185">Reference proteome</keyword>
<evidence type="ECO:0000256" key="6">
    <source>
        <dbReference type="PROSITE-ProRule" id="PRU00284"/>
    </source>
</evidence>
<sequence>MLRKSIKLKMLIIFSGLIVLMGIFIGYLSINSTKSLIEETVSKQVLETVKRSADLIEPEKYETILKSGKTDYYWTLRNKLNEQRELNGLAYLYTMKREKTGEKYIYSYVVDGMPKGSKDASDLGEVEKGVDAYPEMKRALDEGITTTDISFTEEYGGMVSIYIPIKSDSGEVIGIIGSDQDVTSVYTAISENQIEMIAIVAGILLVGLIIIYYVTVSITRPIQLLSKKSEQVGKGDLSVIVDMDREDEIGRLASSFNHMLKNLRDIIYSINQMGIKLNETTHFLNVSANETKAASEEIATMMDQVSNDSLTQHVTLQESVNVLEEMTSGVQHIAASASNSSSLSQITLEKATQGNESMQNAISQMKNISTSVNQSSSSIMTLKSHSVEISKIIEIISGIASQTNLLALNAAIEAAHAGDAGKGFAVVAEEVRKLADQSTKSTETISKLIQQIDKDTNQTADEMAVVLKEVNKGMQEMIQTEEVFAVILSSIEGVSSQIQEVSTTTEEMSASSEEVSASAVETAKIAELAAAGTQNVASITARQNEQITKMSESITMLNEMTENLKKMTEKFKM</sequence>
<organism evidence="10 11">
    <name type="scientific">Fictibacillus phosphorivorans</name>
    <dbReference type="NCBI Taxonomy" id="1221500"/>
    <lineage>
        <taxon>Bacteria</taxon>
        <taxon>Bacillati</taxon>
        <taxon>Bacillota</taxon>
        <taxon>Bacilli</taxon>
        <taxon>Bacillales</taxon>
        <taxon>Fictibacillaceae</taxon>
        <taxon>Fictibacillus</taxon>
    </lineage>
</organism>
<reference evidence="10 11" key="1">
    <citation type="submission" date="2016-04" db="EMBL/GenBank/DDBJ databases">
        <title>Complete genome sequence of Fictibacillus phosphorivorans G25-29, a strain toxic to nematodes.</title>
        <authorList>
            <person name="Zheng Z."/>
        </authorList>
    </citation>
    <scope>NUCLEOTIDE SEQUENCE [LARGE SCALE GENOMIC DNA]</scope>
    <source>
        <strain evidence="10 11">G25-29</strain>
    </source>
</reference>
<dbReference type="Proteomes" id="UP000076623">
    <property type="component" value="Chromosome"/>
</dbReference>
<dbReference type="CDD" id="cd06225">
    <property type="entry name" value="HAMP"/>
    <property type="match status" value="1"/>
</dbReference>
<evidence type="ECO:0000256" key="7">
    <source>
        <dbReference type="SAM" id="Phobius"/>
    </source>
</evidence>
<dbReference type="Gene3D" id="6.10.340.10">
    <property type="match status" value="1"/>
</dbReference>
<evidence type="ECO:0000256" key="1">
    <source>
        <dbReference type="ARBA" id="ARBA00004236"/>
    </source>
</evidence>
<comment type="similarity">
    <text evidence="5">Belongs to the methyl-accepting chemotaxis (MCP) protein family.</text>
</comment>
<evidence type="ECO:0000259" key="9">
    <source>
        <dbReference type="PROSITE" id="PS50885"/>
    </source>
</evidence>
<feature type="transmembrane region" description="Helical" evidence="7">
    <location>
        <begin position="12"/>
        <end position="30"/>
    </location>
</feature>
<evidence type="ECO:0000256" key="4">
    <source>
        <dbReference type="ARBA" id="ARBA00023224"/>
    </source>
</evidence>
<dbReference type="PROSITE" id="PS50885">
    <property type="entry name" value="HAMP"/>
    <property type="match status" value="1"/>
</dbReference>
<dbReference type="GO" id="GO:0007165">
    <property type="term" value="P:signal transduction"/>
    <property type="evidence" value="ECO:0007669"/>
    <property type="project" value="UniProtKB-KW"/>
</dbReference>
<keyword evidence="7" id="KW-0812">Transmembrane</keyword>
<proteinExistence type="inferred from homology"/>